<keyword evidence="5" id="KW-0276">Fatty acid metabolism</keyword>
<dbReference type="AlphaFoldDB" id="A0A429Z8L6"/>
<evidence type="ECO:0000313" key="7">
    <source>
        <dbReference type="EMBL" id="RST90031.1"/>
    </source>
</evidence>
<protein>
    <recommendedName>
        <fullName evidence="5">Acetyl-coenzyme A carboxylase carboxyl transferase subunit beta</fullName>
        <shortName evidence="5">ACCase subunit beta</shortName>
        <shortName evidence="5">Acetyl-CoA carboxylase carboxyltransferase subunit beta</shortName>
        <ecNumber evidence="5">2.1.3.15</ecNumber>
    </recommendedName>
</protein>
<dbReference type="PANTHER" id="PTHR42995">
    <property type="entry name" value="ACETYL-COENZYME A CARBOXYLASE CARBOXYL TRANSFERASE SUBUNIT BETA, CHLOROPLASTIC"/>
    <property type="match status" value="1"/>
</dbReference>
<dbReference type="InterPro" id="IPR034733">
    <property type="entry name" value="AcCoA_carboxyl_beta"/>
</dbReference>
<dbReference type="GO" id="GO:0005524">
    <property type="term" value="F:ATP binding"/>
    <property type="evidence" value="ECO:0007669"/>
    <property type="project" value="UniProtKB-KW"/>
</dbReference>
<comment type="cofactor">
    <cofactor evidence="5">
        <name>Zn(2+)</name>
        <dbReference type="ChEBI" id="CHEBI:29105"/>
    </cofactor>
    <text evidence="5">Binds 1 zinc ion per subunit.</text>
</comment>
<comment type="similarity">
    <text evidence="5">Belongs to the AccD/PCCB family.</text>
</comment>
<dbReference type="Pfam" id="PF01039">
    <property type="entry name" value="Carboxyl_trans"/>
    <property type="match status" value="1"/>
</dbReference>
<keyword evidence="5" id="KW-0547">Nucleotide-binding</keyword>
<keyword evidence="5" id="KW-0479">Metal-binding</keyword>
<evidence type="ECO:0000256" key="1">
    <source>
        <dbReference type="ARBA" id="ARBA00022516"/>
    </source>
</evidence>
<feature type="binding site" evidence="5">
    <location>
        <position position="43"/>
    </location>
    <ligand>
        <name>Zn(2+)</name>
        <dbReference type="ChEBI" id="CHEBI:29105"/>
    </ligand>
</feature>
<comment type="caution">
    <text evidence="5">Lacks conserved residue(s) required for the propagation of feature annotation.</text>
</comment>
<dbReference type="NCBIfam" id="TIGR00515">
    <property type="entry name" value="accD"/>
    <property type="match status" value="1"/>
</dbReference>
<dbReference type="PRINTS" id="PR01070">
    <property type="entry name" value="ACCCTRFRASEB"/>
</dbReference>
<organism evidence="7 8">
    <name type="scientific">Vagococcus humatus</name>
    <dbReference type="NCBI Taxonomy" id="1889241"/>
    <lineage>
        <taxon>Bacteria</taxon>
        <taxon>Bacillati</taxon>
        <taxon>Bacillota</taxon>
        <taxon>Bacilli</taxon>
        <taxon>Lactobacillales</taxon>
        <taxon>Enterococcaceae</taxon>
        <taxon>Vagococcus</taxon>
    </lineage>
</organism>
<evidence type="ECO:0000259" key="6">
    <source>
        <dbReference type="PROSITE" id="PS50980"/>
    </source>
</evidence>
<comment type="pathway">
    <text evidence="5">Lipid metabolism; malonyl-CoA biosynthesis; malonyl-CoA from acetyl-CoA: step 1/1.</text>
</comment>
<feature type="binding site" evidence="5">
    <location>
        <position position="58"/>
    </location>
    <ligand>
        <name>Zn(2+)</name>
        <dbReference type="ChEBI" id="CHEBI:29105"/>
    </ligand>
</feature>
<comment type="catalytic activity">
    <reaction evidence="5">
        <text>N(6)-carboxybiotinyl-L-lysyl-[protein] + acetyl-CoA = N(6)-biotinyl-L-lysyl-[protein] + malonyl-CoA</text>
        <dbReference type="Rhea" id="RHEA:54728"/>
        <dbReference type="Rhea" id="RHEA-COMP:10505"/>
        <dbReference type="Rhea" id="RHEA-COMP:10506"/>
        <dbReference type="ChEBI" id="CHEBI:57288"/>
        <dbReference type="ChEBI" id="CHEBI:57384"/>
        <dbReference type="ChEBI" id="CHEBI:83144"/>
        <dbReference type="ChEBI" id="CHEBI:83145"/>
        <dbReference type="EC" id="2.1.3.15"/>
    </reaction>
</comment>
<dbReference type="GO" id="GO:2001295">
    <property type="term" value="P:malonyl-CoA biosynthetic process"/>
    <property type="evidence" value="ECO:0007669"/>
    <property type="project" value="UniProtKB-UniRule"/>
</dbReference>
<keyword evidence="1 5" id="KW-0444">Lipid biosynthesis</keyword>
<dbReference type="EMBL" id="PXZH01000001">
    <property type="protein sequence ID" value="RST90031.1"/>
    <property type="molecule type" value="Genomic_DNA"/>
</dbReference>
<gene>
    <name evidence="5" type="primary">accD</name>
    <name evidence="7" type="ORF">C7P63_02840</name>
</gene>
<dbReference type="RefSeq" id="WP_125942647.1">
    <property type="nucleotide sequence ID" value="NZ_PXZH01000001.1"/>
</dbReference>
<keyword evidence="2 5" id="KW-0808">Transferase</keyword>
<keyword evidence="8" id="KW-1185">Reference proteome</keyword>
<dbReference type="EC" id="2.1.3.15" evidence="5"/>
<dbReference type="GO" id="GO:0016743">
    <property type="term" value="F:carboxyl- or carbamoyltransferase activity"/>
    <property type="evidence" value="ECO:0007669"/>
    <property type="project" value="UniProtKB-UniRule"/>
</dbReference>
<comment type="function">
    <text evidence="5">Component of the acetyl coenzyme A carboxylase (ACC) complex. Biotin carboxylase (BC) catalyzes the carboxylation of biotin on its carrier protein (BCCP) and then the CO(2) group is transferred by the transcarboxylase to acetyl-CoA to form malonyl-CoA.</text>
</comment>
<comment type="subcellular location">
    <subcellularLocation>
        <location evidence="5">Cytoplasm</location>
    </subcellularLocation>
</comment>
<feature type="domain" description="CoA carboxyltransferase N-terminal" evidence="6">
    <location>
        <begin position="36"/>
        <end position="300"/>
    </location>
</feature>
<keyword evidence="5" id="KW-0275">Fatty acid biosynthesis</keyword>
<dbReference type="UniPathway" id="UPA00655">
    <property type="reaction ID" value="UER00711"/>
</dbReference>
<dbReference type="GO" id="GO:0009317">
    <property type="term" value="C:acetyl-CoA carboxylase complex"/>
    <property type="evidence" value="ECO:0007669"/>
    <property type="project" value="InterPro"/>
</dbReference>
<dbReference type="InterPro" id="IPR011762">
    <property type="entry name" value="COA_CT_N"/>
</dbReference>
<dbReference type="InterPro" id="IPR029045">
    <property type="entry name" value="ClpP/crotonase-like_dom_sf"/>
</dbReference>
<keyword evidence="4 5" id="KW-0443">Lipid metabolism</keyword>
<dbReference type="PROSITE" id="PS50980">
    <property type="entry name" value="COA_CT_NTER"/>
    <property type="match status" value="1"/>
</dbReference>
<sequence length="300" mass="34102">MGFFKKRKKRQYITITPKKERSLPPTYVQPNVPDDMWQKCPKCQKIIYQKDLGQEKICPSCHYCFRLTAMERLALLVDLDKFTHWDEDLAIQNPLDFPQYEEKVRQTQEKTGLHEAVVTGQGYLGEYPVVIGVMDSRFIMGSMGRVVGEKITRAFERATEAGLPVVLFTASGGARMQEGIFSLMQMAKISFALQRHHEAGLLYISVLTDPTTGGVTASFGMDGDIILAEPEAMIGFAGRRVIEQTIKQKLPDEFQRAEFLLEKGFVDKVVPRRELPLLLAKLIALHQPYLSKEKKEETND</sequence>
<comment type="caution">
    <text evidence="7">The sequence shown here is derived from an EMBL/GenBank/DDBJ whole genome shotgun (WGS) entry which is preliminary data.</text>
</comment>
<feature type="binding site" evidence="5">
    <location>
        <position position="40"/>
    </location>
    <ligand>
        <name>Zn(2+)</name>
        <dbReference type="ChEBI" id="CHEBI:29105"/>
    </ligand>
</feature>
<feature type="binding site" evidence="5">
    <location>
        <position position="61"/>
    </location>
    <ligand>
        <name>Zn(2+)</name>
        <dbReference type="ChEBI" id="CHEBI:29105"/>
    </ligand>
</feature>
<keyword evidence="5" id="KW-0963">Cytoplasm</keyword>
<dbReference type="GO" id="GO:0006633">
    <property type="term" value="P:fatty acid biosynthetic process"/>
    <property type="evidence" value="ECO:0007669"/>
    <property type="project" value="UniProtKB-KW"/>
</dbReference>
<dbReference type="PANTHER" id="PTHR42995:SF5">
    <property type="entry name" value="ACETYL-COENZYME A CARBOXYLASE CARBOXYL TRANSFERASE SUBUNIT BETA, CHLOROPLASTIC"/>
    <property type="match status" value="1"/>
</dbReference>
<keyword evidence="5" id="KW-0862">Zinc</keyword>
<evidence type="ECO:0000256" key="4">
    <source>
        <dbReference type="ARBA" id="ARBA00023098"/>
    </source>
</evidence>
<evidence type="ECO:0000256" key="2">
    <source>
        <dbReference type="ARBA" id="ARBA00022679"/>
    </source>
</evidence>
<dbReference type="HAMAP" id="MF_01395">
    <property type="entry name" value="AcetylCoA_CT_beta"/>
    <property type="match status" value="1"/>
</dbReference>
<proteinExistence type="inferred from homology"/>
<dbReference type="Proteomes" id="UP000277864">
    <property type="component" value="Unassembled WGS sequence"/>
</dbReference>
<dbReference type="GO" id="GO:0003989">
    <property type="term" value="F:acetyl-CoA carboxylase activity"/>
    <property type="evidence" value="ECO:0007669"/>
    <property type="project" value="InterPro"/>
</dbReference>
<dbReference type="GO" id="GO:0008270">
    <property type="term" value="F:zinc ion binding"/>
    <property type="evidence" value="ECO:0007669"/>
    <property type="project" value="UniProtKB-UniRule"/>
</dbReference>
<evidence type="ECO:0000256" key="5">
    <source>
        <dbReference type="HAMAP-Rule" id="MF_01395"/>
    </source>
</evidence>
<comment type="subunit">
    <text evidence="5">Acetyl-CoA carboxylase is a heterohexamer composed of biotin carboxyl carrier protein (AccB), biotin carboxylase (AccC) and two subunits each of ACCase subunit alpha (AccA) and ACCase subunit beta (AccD).</text>
</comment>
<name>A0A429Z8L6_9ENTE</name>
<keyword evidence="3 5" id="KW-0863">Zinc-finger</keyword>
<dbReference type="SUPFAM" id="SSF52096">
    <property type="entry name" value="ClpP/crotonase"/>
    <property type="match status" value="1"/>
</dbReference>
<evidence type="ECO:0000256" key="3">
    <source>
        <dbReference type="ARBA" id="ARBA00022771"/>
    </source>
</evidence>
<dbReference type="OrthoDB" id="9772975at2"/>
<dbReference type="InterPro" id="IPR000438">
    <property type="entry name" value="Acetyl_CoA_COase_Trfase_b_su"/>
</dbReference>
<dbReference type="Gene3D" id="3.90.226.10">
    <property type="entry name" value="2-enoyl-CoA Hydratase, Chain A, domain 1"/>
    <property type="match status" value="1"/>
</dbReference>
<keyword evidence="5" id="KW-0067">ATP-binding</keyword>
<accession>A0A429Z8L6</accession>
<reference evidence="7 8" key="1">
    <citation type="submission" date="2018-03" db="EMBL/GenBank/DDBJ databases">
        <authorList>
            <person name="Gulvik C.A."/>
        </authorList>
    </citation>
    <scope>NUCLEOTIDE SEQUENCE [LARGE SCALE GENOMIC DNA]</scope>
    <source>
        <strain evidence="7 8">JCM 31581</strain>
    </source>
</reference>
<evidence type="ECO:0000313" key="8">
    <source>
        <dbReference type="Proteomes" id="UP000277864"/>
    </source>
</evidence>